<gene>
    <name evidence="3" type="ORF">HT99x_00834</name>
    <name evidence="4" type="ORF">HT99x_013175</name>
</gene>
<dbReference type="EMBL" id="LKAJ02000001">
    <property type="protein sequence ID" value="MCS5712387.1"/>
    <property type="molecule type" value="Genomic_DNA"/>
</dbReference>
<comment type="caution">
    <text evidence="3">The sequence shown here is derived from an EMBL/GenBank/DDBJ whole genome shotgun (WGS) entry which is preliminary data.</text>
</comment>
<protein>
    <submittedName>
        <fullName evidence="3">Uncharacterized protein</fullName>
    </submittedName>
</protein>
<dbReference type="STRING" id="295108.HT99x_00834"/>
<evidence type="ECO:0000256" key="2">
    <source>
        <dbReference type="SAM" id="SignalP"/>
    </source>
</evidence>
<reference evidence="3" key="1">
    <citation type="submission" date="2015-09" db="EMBL/GenBank/DDBJ databases">
        <title>Draft Genome Sequences of Two Novel Amoeba-resistant Intranuclear Bacteria, Candidatus Berkiella cookevillensis and Candidatus Berkiella aquae.</title>
        <authorList>
            <person name="Mehari Y.T."/>
            <person name="Arivett B.A."/>
            <person name="Farone A.L."/>
            <person name="Gunderson J.H."/>
            <person name="Farone M.B."/>
        </authorList>
    </citation>
    <scope>NUCLEOTIDE SEQUENCE [LARGE SCALE GENOMIC DNA]</scope>
    <source>
        <strain evidence="3">HT99</strain>
    </source>
</reference>
<dbReference type="RefSeq" id="WP_075065462.1">
    <property type="nucleotide sequence ID" value="NZ_LKAJ02000001.1"/>
</dbReference>
<feature type="compositionally biased region" description="Basic residues" evidence="1">
    <location>
        <begin position="75"/>
        <end position="102"/>
    </location>
</feature>
<sequence length="154" mass="17222">MRKGLLGVIVGVGMMIAQSAGAADMVRYDKSASNVQPEQTVAQIQMNPDCNGPHCRPCATPCPRPCANPCARQCPPRHHHRHHHHKKHHHNHKHGAKKHHANKAQQSGHNESIEEKKMSSDRNHPSARKTSAKAKNSNNAYVEEYIDDVGREHR</sequence>
<reference evidence="4" key="3">
    <citation type="submission" date="2021-06" db="EMBL/GenBank/DDBJ databases">
        <title>Genomic Description and Analysis of Intracellular Bacteria, Candidatus Berkiella cookevillensis and Candidatus Berkiella aquae.</title>
        <authorList>
            <person name="Kidane D.T."/>
            <person name="Mehari Y.T."/>
            <person name="Rice F.C."/>
            <person name="Arivett B.A."/>
            <person name="Farone A.L."/>
            <person name="Berk S.G."/>
            <person name="Farone M.B."/>
        </authorList>
    </citation>
    <scope>NUCLEOTIDE SEQUENCE</scope>
    <source>
        <strain evidence="4">HT99</strain>
    </source>
</reference>
<keyword evidence="2" id="KW-0732">Signal</keyword>
<feature type="chain" id="PRO_5043129737" evidence="2">
    <location>
        <begin position="23"/>
        <end position="154"/>
    </location>
</feature>
<keyword evidence="5" id="KW-1185">Reference proteome</keyword>
<dbReference type="Proteomes" id="UP000051497">
    <property type="component" value="Unassembled WGS sequence"/>
</dbReference>
<organism evidence="3">
    <name type="scientific">Candidatus Berkiella aquae</name>
    <dbReference type="NCBI Taxonomy" id="295108"/>
    <lineage>
        <taxon>Bacteria</taxon>
        <taxon>Pseudomonadati</taxon>
        <taxon>Pseudomonadota</taxon>
        <taxon>Gammaproteobacteria</taxon>
        <taxon>Candidatus Berkiellales</taxon>
        <taxon>Candidatus Berkiellaceae</taxon>
        <taxon>Candidatus Berkiella</taxon>
    </lineage>
</organism>
<evidence type="ECO:0000313" key="3">
    <source>
        <dbReference type="EMBL" id="KRG22412.1"/>
    </source>
</evidence>
<evidence type="ECO:0000313" key="5">
    <source>
        <dbReference type="Proteomes" id="UP000051497"/>
    </source>
</evidence>
<feature type="signal peptide" evidence="2">
    <location>
        <begin position="1"/>
        <end position="22"/>
    </location>
</feature>
<feature type="region of interest" description="Disordered" evidence="1">
    <location>
        <begin position="74"/>
        <end position="154"/>
    </location>
</feature>
<proteinExistence type="predicted"/>
<evidence type="ECO:0000313" key="4">
    <source>
        <dbReference type="EMBL" id="MCS5712387.1"/>
    </source>
</evidence>
<dbReference type="AlphaFoldDB" id="A0A0Q9YNR2"/>
<dbReference type="EMBL" id="LKAJ01000002">
    <property type="protein sequence ID" value="KRG22412.1"/>
    <property type="molecule type" value="Genomic_DNA"/>
</dbReference>
<accession>A0A0Q9YNR2</accession>
<feature type="compositionally biased region" description="Basic and acidic residues" evidence="1">
    <location>
        <begin position="111"/>
        <end position="124"/>
    </location>
</feature>
<reference evidence="4" key="2">
    <citation type="journal article" date="2016" name="Genome Announc.">
        <title>Draft Genome Sequences of Two Novel Amoeba-Resistant Intranuclear Bacteria, 'Candidatus Berkiella cookevillensis' and 'Candidatus Berkiella aquae'.</title>
        <authorList>
            <person name="Mehari Y.T."/>
            <person name="Arivett B.A."/>
            <person name="Farone A.L."/>
            <person name="Gunderson J.H."/>
            <person name="Farone M.B."/>
        </authorList>
    </citation>
    <scope>NUCLEOTIDE SEQUENCE</scope>
    <source>
        <strain evidence="4">HT99</strain>
    </source>
</reference>
<name>A0A0Q9YNR2_9GAMM</name>
<evidence type="ECO:0000256" key="1">
    <source>
        <dbReference type="SAM" id="MobiDB-lite"/>
    </source>
</evidence>